<dbReference type="Gene3D" id="3.30.30.30">
    <property type="match status" value="1"/>
</dbReference>
<dbReference type="Gene3D" id="3.90.640.10">
    <property type="entry name" value="Actin, Chain A, domain 4"/>
    <property type="match status" value="1"/>
</dbReference>
<dbReference type="InParanoid" id="A0A341AVN1"/>
<evidence type="ECO:0000256" key="10">
    <source>
        <dbReference type="SAM" id="MobiDB-lite"/>
    </source>
</evidence>
<feature type="region of interest" description="Disordered" evidence="10">
    <location>
        <begin position="212"/>
        <end position="273"/>
    </location>
</feature>
<dbReference type="KEGG" id="nasi:112395174"/>
<feature type="domain" description="Myb/SANT-like DNA-binding" evidence="11">
    <location>
        <begin position="11"/>
        <end position="99"/>
    </location>
</feature>
<dbReference type="RefSeq" id="XP_024594034.1">
    <property type="nucleotide sequence ID" value="XM_024738266.1"/>
</dbReference>
<evidence type="ECO:0000256" key="7">
    <source>
        <dbReference type="ARBA" id="ARBA00022840"/>
    </source>
</evidence>
<reference evidence="13" key="1">
    <citation type="submission" date="2025-08" db="UniProtKB">
        <authorList>
            <consortium name="RefSeq"/>
        </authorList>
    </citation>
    <scope>IDENTIFICATION</scope>
    <source>
        <tissue evidence="13">Meat</tissue>
    </source>
</reference>
<dbReference type="InterPro" id="IPR043129">
    <property type="entry name" value="ATPase_NBD"/>
</dbReference>
<dbReference type="SUPFAM" id="SSF53067">
    <property type="entry name" value="Actin-like ATPase domain"/>
    <property type="match status" value="2"/>
</dbReference>
<dbReference type="PROSITE" id="PS01036">
    <property type="entry name" value="HSP70_3"/>
    <property type="match status" value="1"/>
</dbReference>
<dbReference type="Gene3D" id="2.60.34.10">
    <property type="entry name" value="Substrate Binding Domain Of DNAk, Chain A, domain 1"/>
    <property type="match status" value="1"/>
</dbReference>
<keyword evidence="6" id="KW-0547">Nucleotide-binding</keyword>
<evidence type="ECO:0000313" key="13">
    <source>
        <dbReference type="RefSeq" id="XP_024594034.1"/>
    </source>
</evidence>
<comment type="subunit">
    <text evidence="3">Component of ribosome-associated complex (RAC), a heterodimer composed of Hsp70/DnaK-type chaperone HSPA14 and Hsp40/DnaJ-type chaperone DNAJC2.</text>
</comment>
<keyword evidence="13" id="KW-0346">Stress response</keyword>
<dbReference type="SUPFAM" id="SSF100920">
    <property type="entry name" value="Heat shock protein 70kD (HSP70), peptide-binding domain"/>
    <property type="match status" value="1"/>
</dbReference>
<dbReference type="Gene3D" id="1.10.10.60">
    <property type="entry name" value="Homeodomain-like"/>
    <property type="match status" value="1"/>
</dbReference>
<proteinExistence type="inferred from homology"/>
<feature type="region of interest" description="Disordered" evidence="10">
    <location>
        <begin position="172"/>
        <end position="200"/>
    </location>
</feature>
<evidence type="ECO:0000256" key="5">
    <source>
        <dbReference type="ARBA" id="ARBA00022490"/>
    </source>
</evidence>
<dbReference type="FunCoup" id="A0A341AVN1">
    <property type="interactions" value="2804"/>
</dbReference>
<dbReference type="FunFam" id="1.10.10.60:FF:000032">
    <property type="entry name" value="Zinc finger and SCAN domain-containing 20"/>
    <property type="match status" value="1"/>
</dbReference>
<dbReference type="InterPro" id="IPR013126">
    <property type="entry name" value="Hsp_70_fam"/>
</dbReference>
<gene>
    <name evidence="13" type="primary">HSPA14</name>
</gene>
<name>A0A341AVN1_NEOAA</name>
<dbReference type="FunFam" id="3.30.420.40:FF:000433">
    <property type="entry name" value="Heat shock protein family A (Hsp70) member 14"/>
    <property type="match status" value="1"/>
</dbReference>
<dbReference type="CDD" id="cd10238">
    <property type="entry name" value="ASKHA_NBD_HSP70_HSPA14"/>
    <property type="match status" value="1"/>
</dbReference>
<evidence type="ECO:0000256" key="6">
    <source>
        <dbReference type="ARBA" id="ARBA00022741"/>
    </source>
</evidence>
<comment type="function">
    <text evidence="9">Component of the ribosome-associated complex (RAC), a complex involved in folding or maintaining nascent polypeptides in a folding-competent state. In the RAC complex, binds to the nascent polypeptide chain, while DNAJC2 stimulates its ATPase activity.</text>
</comment>
<dbReference type="AlphaFoldDB" id="A0A341AVN1"/>
<dbReference type="InterPro" id="IPR042049">
    <property type="entry name" value="HSPA14_NBD"/>
</dbReference>
<dbReference type="GO" id="GO:0005829">
    <property type="term" value="C:cytosol"/>
    <property type="evidence" value="ECO:0007669"/>
    <property type="project" value="UniProtKB-SubCell"/>
</dbReference>
<evidence type="ECO:0000256" key="3">
    <source>
        <dbReference type="ARBA" id="ARBA00011347"/>
    </source>
</evidence>
<feature type="compositionally biased region" description="Polar residues" evidence="10">
    <location>
        <begin position="226"/>
        <end position="249"/>
    </location>
</feature>
<protein>
    <recommendedName>
        <fullName evidence="4">Heat shock 70 kDa protein 14</fullName>
    </recommendedName>
</protein>
<dbReference type="PANTHER" id="PTHR47595:SF2">
    <property type="entry name" value="MYB_SANT-LIKE DNA-BINDING DOMAIN-CONTAINING PROTEIN 7"/>
    <property type="match status" value="1"/>
</dbReference>
<dbReference type="InterPro" id="IPR029047">
    <property type="entry name" value="HSP70_peptide-bd_sf"/>
</dbReference>
<dbReference type="GeneID" id="112395174"/>
<organism evidence="12 13">
    <name type="scientific">Neophocaena asiaeorientalis asiaeorientalis</name>
    <name type="common">Yangtze finless porpoise</name>
    <name type="synonym">Neophocaena phocaenoides subsp. asiaeorientalis</name>
    <dbReference type="NCBI Taxonomy" id="1706337"/>
    <lineage>
        <taxon>Eukaryota</taxon>
        <taxon>Metazoa</taxon>
        <taxon>Chordata</taxon>
        <taxon>Craniata</taxon>
        <taxon>Vertebrata</taxon>
        <taxon>Euteleostomi</taxon>
        <taxon>Mammalia</taxon>
        <taxon>Eutheria</taxon>
        <taxon>Laurasiatheria</taxon>
        <taxon>Artiodactyla</taxon>
        <taxon>Whippomorpha</taxon>
        <taxon>Cetacea</taxon>
        <taxon>Odontoceti</taxon>
        <taxon>Phocoenidae</taxon>
        <taxon>Neophocaena</taxon>
    </lineage>
</organism>
<feature type="compositionally biased region" description="Polar residues" evidence="10">
    <location>
        <begin position="187"/>
        <end position="200"/>
    </location>
</feature>
<keyword evidence="12" id="KW-1185">Reference proteome</keyword>
<dbReference type="Pfam" id="PF00012">
    <property type="entry name" value="HSP70"/>
    <property type="match status" value="1"/>
</dbReference>
<dbReference type="InterPro" id="IPR044822">
    <property type="entry name" value="Myb_DNA-bind_4"/>
</dbReference>
<dbReference type="FunFam" id="3.30.30.30:FF:000008">
    <property type="entry name" value="heat shock 70 kDa protein 14"/>
    <property type="match status" value="1"/>
</dbReference>
<keyword evidence="5" id="KW-0963">Cytoplasm</keyword>
<dbReference type="FunFam" id="3.90.640.10:FF:000010">
    <property type="entry name" value="heat shock 70 kDa protein 14"/>
    <property type="match status" value="1"/>
</dbReference>
<dbReference type="GO" id="GO:0140662">
    <property type="term" value="F:ATP-dependent protein folding chaperone"/>
    <property type="evidence" value="ECO:0007669"/>
    <property type="project" value="InterPro"/>
</dbReference>
<comment type="subcellular location">
    <subcellularLocation>
        <location evidence="1">Cytoplasm</location>
        <location evidence="1">Cytosol</location>
    </subcellularLocation>
</comment>
<comment type="similarity">
    <text evidence="2">Belongs to the heat shock protein 70 family.</text>
</comment>
<dbReference type="Proteomes" id="UP000252040">
    <property type="component" value="Unplaced"/>
</dbReference>
<evidence type="ECO:0000256" key="2">
    <source>
        <dbReference type="ARBA" id="ARBA00007381"/>
    </source>
</evidence>
<dbReference type="PANTHER" id="PTHR47595">
    <property type="entry name" value="HEAT SHOCK 70 KDA PROTEIN 14"/>
    <property type="match status" value="1"/>
</dbReference>
<evidence type="ECO:0000256" key="9">
    <source>
        <dbReference type="ARBA" id="ARBA00024825"/>
    </source>
</evidence>
<dbReference type="GO" id="GO:0005524">
    <property type="term" value="F:ATP binding"/>
    <property type="evidence" value="ECO:0007669"/>
    <property type="project" value="UniProtKB-KW"/>
</dbReference>
<dbReference type="CTD" id="51182"/>
<keyword evidence="7" id="KW-0067">ATP-binding</keyword>
<dbReference type="InterPro" id="IPR018181">
    <property type="entry name" value="Heat_shock_70_CS"/>
</dbReference>
<evidence type="ECO:0000256" key="1">
    <source>
        <dbReference type="ARBA" id="ARBA00004514"/>
    </source>
</evidence>
<dbReference type="STRING" id="1706337.A0A341AVN1"/>
<evidence type="ECO:0000313" key="12">
    <source>
        <dbReference type="Proteomes" id="UP000252040"/>
    </source>
</evidence>
<keyword evidence="8" id="KW-0143">Chaperone</keyword>
<dbReference type="Pfam" id="PF13837">
    <property type="entry name" value="Myb_DNA-bind_4"/>
    <property type="match status" value="1"/>
</dbReference>
<evidence type="ECO:0000256" key="8">
    <source>
        <dbReference type="ARBA" id="ARBA00023186"/>
    </source>
</evidence>
<evidence type="ECO:0000259" key="11">
    <source>
        <dbReference type="Pfam" id="PF13837"/>
    </source>
</evidence>
<accession>A0A341AVN1</accession>
<evidence type="ECO:0000256" key="4">
    <source>
        <dbReference type="ARBA" id="ARBA00018766"/>
    </source>
</evidence>
<dbReference type="FunFam" id="2.60.34.10:FF:000013">
    <property type="entry name" value="Heat shock 70 kDa protein 14"/>
    <property type="match status" value="1"/>
</dbReference>
<sequence>MATSNSSAGIRWSRQETRTLLSILGEAEYIQRLQTVHHNADVYQAVSKRMQQEGFRRTERQCRSKFKVLKALYLKAYVAHATSTGDPPHCPFYDTLDQLLRNQIVTDADNLMEDAVWAKHCDQNLAAPDTPGEEGASILGAKRTQAADHQPVLKTVKESDEDCQLRISDQMRETSDLEDSWDESSGAGCSQGTPSYSSSHHLFRGAAAPCQSSPVTRLGVSGEPSPCTSSGRNTPGVTSAQRPPGSSSRVPFVSGGDGPLTSEPPPRWARRRRRSVARTIAAELAENRRLARELSKREEEKLDRLIAIGEEASAQQDTANELRRDAVVAVRRLATAVEEATGAFQLGLEKLLQSSDDPQAQKYIRDSKCLVIEKNGKLRYEIDTGEEKKFVSPEDVARLIFSKMKETAHSVLGSDANDVVITVPFDFGEKQKNALGEAARAAGFNVLRLIHEPSAALLAYGIGQDSPTGKSNILVFKLGGTSLSISVMEVNSGIYRVLSTNTDNNIGGTHFTETLAQYLASEFQRSFKHDVRGNARAMMKLMNSADTAKHSLSTLGSANCFLDSLYKGQDFDCNVSRARFELLCSPLFNKCIEAIRELLEQSGFTADDINKVVLCGGSSRIPRLQQMIKDLFPAVELLNSVPPDEVIPIGAAMEAGILIGKENLLVEDALKIECSAKDILVKGVDESGANSFKVLFPSGTPLPARRQHTLQAPGSISSVCLELYESEGKNSAKEENKFAQVVLQDLDKKENGLRDILAVLTMKRDGSLHVTCTDQETGKCEAITIEVAS</sequence>
<dbReference type="PRINTS" id="PR00301">
    <property type="entry name" value="HEATSHOCK70"/>
</dbReference>
<dbReference type="Gene3D" id="3.30.420.40">
    <property type="match status" value="2"/>
</dbReference>